<feature type="region of interest" description="Disordered" evidence="9">
    <location>
        <begin position="1418"/>
        <end position="1481"/>
    </location>
</feature>
<feature type="compositionally biased region" description="Acidic residues" evidence="9">
    <location>
        <begin position="2527"/>
        <end position="2536"/>
    </location>
</feature>
<keyword evidence="6" id="KW-0067">ATP-binding</keyword>
<comment type="catalytic activity">
    <reaction evidence="7">
        <text>L-threonyl-[protein] + ATP = O-phospho-L-threonyl-[protein] + ADP + H(+)</text>
        <dbReference type="Rhea" id="RHEA:46608"/>
        <dbReference type="Rhea" id="RHEA-COMP:11060"/>
        <dbReference type="Rhea" id="RHEA-COMP:11605"/>
        <dbReference type="ChEBI" id="CHEBI:15378"/>
        <dbReference type="ChEBI" id="CHEBI:30013"/>
        <dbReference type="ChEBI" id="CHEBI:30616"/>
        <dbReference type="ChEBI" id="CHEBI:61977"/>
        <dbReference type="ChEBI" id="CHEBI:456216"/>
        <dbReference type="EC" id="2.7.11.1"/>
    </reaction>
</comment>
<dbReference type="SMR" id="A0A3R7YS27"/>
<name>A0A3R7YS27_TOXGO</name>
<feature type="region of interest" description="Disordered" evidence="9">
    <location>
        <begin position="525"/>
        <end position="569"/>
    </location>
</feature>
<feature type="compositionally biased region" description="Acidic residues" evidence="9">
    <location>
        <begin position="256"/>
        <end position="268"/>
    </location>
</feature>
<feature type="compositionally biased region" description="Basic and acidic residues" evidence="9">
    <location>
        <begin position="363"/>
        <end position="377"/>
    </location>
</feature>
<keyword evidence="2" id="KW-0723">Serine/threonine-protein kinase</keyword>
<feature type="region of interest" description="Disordered" evidence="9">
    <location>
        <begin position="1028"/>
        <end position="1082"/>
    </location>
</feature>
<evidence type="ECO:0000256" key="8">
    <source>
        <dbReference type="ARBA" id="ARBA00048679"/>
    </source>
</evidence>
<dbReference type="CDD" id="cd08215">
    <property type="entry name" value="STKc_Nek"/>
    <property type="match status" value="1"/>
</dbReference>
<feature type="compositionally biased region" description="Polar residues" evidence="9">
    <location>
        <begin position="1453"/>
        <end position="1477"/>
    </location>
</feature>
<feature type="compositionally biased region" description="Basic and acidic residues" evidence="9">
    <location>
        <begin position="2291"/>
        <end position="2335"/>
    </location>
</feature>
<feature type="compositionally biased region" description="Basic and acidic residues" evidence="9">
    <location>
        <begin position="882"/>
        <end position="897"/>
    </location>
</feature>
<feature type="region of interest" description="Disordered" evidence="9">
    <location>
        <begin position="1328"/>
        <end position="1360"/>
    </location>
</feature>
<dbReference type="Gene3D" id="1.10.510.10">
    <property type="entry name" value="Transferase(Phosphotransferase) domain 1"/>
    <property type="match status" value="1"/>
</dbReference>
<feature type="compositionally biased region" description="Low complexity" evidence="9">
    <location>
        <begin position="2635"/>
        <end position="2690"/>
    </location>
</feature>
<evidence type="ECO:0000256" key="3">
    <source>
        <dbReference type="ARBA" id="ARBA00022679"/>
    </source>
</evidence>
<evidence type="ECO:0000313" key="11">
    <source>
        <dbReference type="EMBL" id="RQX71773.1"/>
    </source>
</evidence>
<feature type="region of interest" description="Disordered" evidence="9">
    <location>
        <begin position="2770"/>
        <end position="2839"/>
    </location>
</feature>
<feature type="compositionally biased region" description="Polar residues" evidence="9">
    <location>
        <begin position="1575"/>
        <end position="1585"/>
    </location>
</feature>
<feature type="compositionally biased region" description="Basic and acidic residues" evidence="9">
    <location>
        <begin position="2113"/>
        <end position="2135"/>
    </location>
</feature>
<feature type="region of interest" description="Disordered" evidence="9">
    <location>
        <begin position="2108"/>
        <end position="2154"/>
    </location>
</feature>
<feature type="compositionally biased region" description="Basic residues" evidence="9">
    <location>
        <begin position="1037"/>
        <end position="1048"/>
    </location>
</feature>
<feature type="region of interest" description="Disordered" evidence="9">
    <location>
        <begin position="2256"/>
        <end position="2335"/>
    </location>
</feature>
<feature type="compositionally biased region" description="Basic residues" evidence="9">
    <location>
        <begin position="2472"/>
        <end position="2481"/>
    </location>
</feature>
<dbReference type="EMBL" id="AHIV02000995">
    <property type="protein sequence ID" value="RQX71773.1"/>
    <property type="molecule type" value="Genomic_DNA"/>
</dbReference>
<evidence type="ECO:0000259" key="10">
    <source>
        <dbReference type="PROSITE" id="PS50011"/>
    </source>
</evidence>
<dbReference type="GO" id="GO:0106310">
    <property type="term" value="F:protein serine kinase activity"/>
    <property type="evidence" value="ECO:0007669"/>
    <property type="project" value="RHEA"/>
</dbReference>
<feature type="domain" description="Protein kinase" evidence="10">
    <location>
        <begin position="1"/>
        <end position="238"/>
    </location>
</feature>
<comment type="caution">
    <text evidence="11">The sequence shown here is derived from an EMBL/GenBank/DDBJ whole genome shotgun (WGS) entry which is preliminary data.</text>
</comment>
<dbReference type="VEuPathDB" id="ToxoDB:TGCAST_218400"/>
<feature type="compositionally biased region" description="Basic and acidic residues" evidence="9">
    <location>
        <begin position="1066"/>
        <end position="1078"/>
    </location>
</feature>
<feature type="compositionally biased region" description="Pro residues" evidence="9">
    <location>
        <begin position="1188"/>
        <end position="1199"/>
    </location>
</feature>
<evidence type="ECO:0000256" key="5">
    <source>
        <dbReference type="ARBA" id="ARBA00022777"/>
    </source>
</evidence>
<dbReference type="GO" id="GO:0005524">
    <property type="term" value="F:ATP binding"/>
    <property type="evidence" value="ECO:0007669"/>
    <property type="project" value="UniProtKB-KW"/>
</dbReference>
<evidence type="ECO:0000313" key="12">
    <source>
        <dbReference type="Proteomes" id="UP000284452"/>
    </source>
</evidence>
<dbReference type="PANTHER" id="PTHR44899">
    <property type="entry name" value="CAMK FAMILY PROTEIN KINASE"/>
    <property type="match status" value="1"/>
</dbReference>
<protein>
    <recommendedName>
        <fullName evidence="1">non-specific serine/threonine protein kinase</fullName>
        <ecNumber evidence="1">2.7.11.1</ecNumber>
    </recommendedName>
</protein>
<dbReference type="GO" id="GO:0004674">
    <property type="term" value="F:protein serine/threonine kinase activity"/>
    <property type="evidence" value="ECO:0007669"/>
    <property type="project" value="UniProtKB-KW"/>
</dbReference>
<dbReference type="InterPro" id="IPR051131">
    <property type="entry name" value="NEK_Ser/Thr_kinase_NIMA"/>
</dbReference>
<proteinExistence type="predicted"/>
<feature type="region of interest" description="Disordered" evidence="9">
    <location>
        <begin position="1156"/>
        <end position="1312"/>
    </location>
</feature>
<evidence type="ECO:0000256" key="1">
    <source>
        <dbReference type="ARBA" id="ARBA00012513"/>
    </source>
</evidence>
<feature type="compositionally biased region" description="Basic and acidic residues" evidence="9">
    <location>
        <begin position="844"/>
        <end position="858"/>
    </location>
</feature>
<feature type="compositionally biased region" description="Basic and acidic residues" evidence="9">
    <location>
        <begin position="545"/>
        <end position="559"/>
    </location>
</feature>
<evidence type="ECO:0000256" key="4">
    <source>
        <dbReference type="ARBA" id="ARBA00022741"/>
    </source>
</evidence>
<evidence type="ECO:0000256" key="6">
    <source>
        <dbReference type="ARBA" id="ARBA00022840"/>
    </source>
</evidence>
<evidence type="ECO:0000256" key="2">
    <source>
        <dbReference type="ARBA" id="ARBA00022527"/>
    </source>
</evidence>
<dbReference type="Pfam" id="PF00069">
    <property type="entry name" value="Pkinase"/>
    <property type="match status" value="1"/>
</dbReference>
<feature type="compositionally biased region" description="Basic and acidic residues" evidence="9">
    <location>
        <begin position="649"/>
        <end position="660"/>
    </location>
</feature>
<feature type="compositionally biased region" description="Basic and acidic residues" evidence="9">
    <location>
        <begin position="1591"/>
        <end position="1622"/>
    </location>
</feature>
<feature type="compositionally biased region" description="Basic and acidic residues" evidence="9">
    <location>
        <begin position="2432"/>
        <end position="2446"/>
    </location>
</feature>
<dbReference type="PROSITE" id="PS50011">
    <property type="entry name" value="PROTEIN_KINASE_DOM"/>
    <property type="match status" value="1"/>
</dbReference>
<feature type="region of interest" description="Disordered" evidence="9">
    <location>
        <begin position="1673"/>
        <end position="1861"/>
    </location>
</feature>
<feature type="compositionally biased region" description="Polar residues" evidence="9">
    <location>
        <begin position="1418"/>
        <end position="1427"/>
    </location>
</feature>
<feature type="compositionally biased region" description="Low complexity" evidence="9">
    <location>
        <begin position="2062"/>
        <end position="2093"/>
    </location>
</feature>
<feature type="compositionally biased region" description="Basic and acidic residues" evidence="9">
    <location>
        <begin position="2482"/>
        <end position="2526"/>
    </location>
</feature>
<feature type="region of interest" description="Disordered" evidence="9">
    <location>
        <begin position="1499"/>
        <end position="1646"/>
    </location>
</feature>
<accession>A0A3R7YS27</accession>
<comment type="catalytic activity">
    <reaction evidence="8">
        <text>L-seryl-[protein] + ATP = O-phospho-L-seryl-[protein] + ADP + H(+)</text>
        <dbReference type="Rhea" id="RHEA:17989"/>
        <dbReference type="Rhea" id="RHEA-COMP:9863"/>
        <dbReference type="Rhea" id="RHEA-COMP:11604"/>
        <dbReference type="ChEBI" id="CHEBI:15378"/>
        <dbReference type="ChEBI" id="CHEBI:29999"/>
        <dbReference type="ChEBI" id="CHEBI:30616"/>
        <dbReference type="ChEBI" id="CHEBI:83421"/>
        <dbReference type="ChEBI" id="CHEBI:456216"/>
        <dbReference type="EC" id="2.7.11.1"/>
    </reaction>
</comment>
<feature type="compositionally biased region" description="Basic and acidic residues" evidence="9">
    <location>
        <begin position="321"/>
        <end position="334"/>
    </location>
</feature>
<evidence type="ECO:0000256" key="7">
    <source>
        <dbReference type="ARBA" id="ARBA00047899"/>
    </source>
</evidence>
<feature type="compositionally biased region" description="Polar residues" evidence="9">
    <location>
        <begin position="1760"/>
        <end position="1773"/>
    </location>
</feature>
<keyword evidence="4" id="KW-0547">Nucleotide-binding</keyword>
<dbReference type="PROSITE" id="PS00108">
    <property type="entry name" value="PROTEIN_KINASE_ST"/>
    <property type="match status" value="1"/>
</dbReference>
<feature type="compositionally biased region" description="Basic residues" evidence="9">
    <location>
        <begin position="2281"/>
        <end position="2290"/>
    </location>
</feature>
<feature type="region of interest" description="Disordered" evidence="9">
    <location>
        <begin position="321"/>
        <end position="406"/>
    </location>
</feature>
<feature type="compositionally biased region" description="Low complexity" evidence="9">
    <location>
        <begin position="1200"/>
        <end position="1243"/>
    </location>
</feature>
<feature type="compositionally biased region" description="Basic and acidic residues" evidence="9">
    <location>
        <begin position="1252"/>
        <end position="1263"/>
    </location>
</feature>
<reference evidence="11 12" key="1">
    <citation type="submission" date="2017-10" db="EMBL/GenBank/DDBJ databases">
        <authorList>
            <person name="Sibley D."/>
            <person name="Venepally P."/>
            <person name="Karamycheva S."/>
            <person name="Hadjithomas M."/>
            <person name="Khan A."/>
            <person name="Brunk B."/>
            <person name="Roos D."/>
            <person name="Caler E."/>
            <person name="Lorenzi H."/>
        </authorList>
    </citation>
    <scope>NUCLEOTIDE SEQUENCE [LARGE SCALE GENOMIC DNA]</scope>
    <source>
        <strain evidence="11 12">CAST</strain>
    </source>
</reference>
<sequence length="2880" mass="316766">MSDSSEWLAKQIDLTALDERDRRLSLQEAEVMKQLEHPAVVRCVESFVHQDMFLVIVMEFCERGDLAALLVEQKKRAEFVEEARAVKWLLQLAEGLRYIHSKRILHRDLKPSNILLDERENVKIGDFGISRVMTTTLALAHTAVGTPQYMSPEMCENKPYTYKSDVWALGCVLFELCALSSAFAGDSFLALVWNIAFKPVAPLPPHYSPQLAQIIHAMLEKDPHKRPAPAALLAHPFLLSFQQKHSKNVKRTSREEESDEAESSETELGEAVLRKGEPRKGELKGGDVADGVLRSSHARMSGASPASLFSPVCGGLSRVKKGEEETCHERREDQTGGTQKGDGDQGVYGQPEAAGRNNGLTGGEREREETRDARAETGSEGMGERASCWPGETSENGGRKNAKEVSGAEVKSKVERFNRAAGGSKTHRIHEKFQAELTDRPVMAGNANPSEESNVLCRGNEEGEEVSAVHTEKSLSAFATFSTLPSLSPCLWLPPHSSGFFLRRRSRCLARESLSCASPALAGCHTETGRKRASSVSPASLALEKPGERDAAQNRRDAEANDDAEATTPVELGGTLLAFPVEGATLGVGTPQARVRARERLPERGDSPPAPAEIDSEKLLHHAVPHAVASEGATRLEEKSETRRLEARRFLRERESDTHPPHGWLVRMQRGDAEEENRREQRRAAAERISSSPQRSMHTERAKRKGRTDRVRRPEAQGESSEAKAAKSHERESRAWRERMPILAQSTKTRFGQRAGSFTLDSAEYAQTTIGRIKECLDRQRVSPARLVVRSFRLYCETHHKEGGGDDEEENEEEAESGLEAGERVRELPLPSISASRSSPDLEAPTRDQGKMESRERGSVGMRLATREELASHSSGLWQSPERQDDQEGREKTRKKDEEARILDLPFHADWLAVFASVIDAGLSDTECRTLLSFLNEKRQRRRHSSGPSRAPLSPLAWPKADAQAALGVERRRRWGASLSGAANAALSAREFLAAVLADKASHVRFRETIDWAARVFCSSPEALDRSCESVGDTRARRDHRKRPCRQHATRDESQTEEKEEGAEGEQQREGEREEQGELHPTGLRTLNLPILSAFIQFDSHKLRCISRQHFRTVLHLYFPKLSSIQLDRLYQISEKTRAGFVRYERWLCTMAKHATETQRGDASRSASGKPHTPSPVSLSSPCCAVSFPPPRPPSPPQGSPLSSASVSSSFAASSVPPSSLGFSPASSPRSVSLPCCPLLSSSQKTRNALAGDRERTEPLREKQPHHRQREKHQENRGREQAPLEREHDTSELEQVNAERNKNSQRAGGASGFFSSLSVTRWSVRETLDPTREANTPSVCHKKPPEITKEKPGSPSTRDINICERQIGKPAAPRDDSCEQLSLPSPPSRLLVRVLPPPASVPPPVSFPRRSCMVYITPVSTPPSRDLSSSTITEVTSPSSSSSSSDSSEPSCHQLSPSTPSVHLSSTALCVSPSPHSHSVETVDFSSCKSLFEGEREANALAGTSEVPDRFDRSREEGEKDAETTDSRARDETLWRDERGERRGEGGNEAPREASQEPADTGELTGEKEQRHSKPSLTVQASLSVPTRGADGNRRKTGETERVGRGEACERKDETVPPDRTPRVCTPEFDSPSFYEESSETSSRQPYLSALFPDSRAALLTTTAALCVEVSEETDAVSALAEQNAEEEETDRNRERQRGAVLADAEEGTRSGVGATGQRRHKALENEGVQEEETTNAEKETKEIEKEELAEEAVEKSESHTASLASNTRSPSCFPSLRGDLTGTVRDPLDDAAFSESPSKLGETNREGEEESDTRQREEEPRFMDVGRETSEKSECPRKEGPHATEMRRARKAGCTGRLHAGKGDPGNFECRAWSLRGQEVDGDTASLSSLLSCISTSAASALGGSGRLVHPTASTAWPSSCSPLASSPCASLSVHGSQASSPASPPHSCSSLTSPLPSFPLSCISPLPAFAPSGAHPPSLLRSSPLSSSWLAFSSLSCSSPSCSPFCSTSSSPGPPSTFSSGPETTTVCDAPSPAPTKSPCHMHPSFSPSSCSSSPPPSASPSFAFSPSPSSFRSSSSTFASASSPCFSSSSFWSASCASLMTSASLSSPLGRERAAPRSMSKEDGTHPLEGGREQGGGGVGTPAARSRASRGSCRDAAFRLQGRAENQWQSARHLSPFLGKPPTRSCPEKRETIFRSPSLKPLFDRDVDAGVLVAPTECRPYGVTRAPARRRHSAFGTFFSEFSALLRSASVSPLRCRPPSPRLLSPTFPQPHTDATATRRRRGRRREKRADEKRVKERRRDERRSRREERRIERRRDEGRKQGELNEARSGRLGENLLETRGSLTWTSLPKNGLVEVVKATQTLVHCLQLERTFACRSVNEKGSACVRTLRLREEETNAALAAALEVLGRWRGWKERGESPKTRTLSSMRRDPREAAVKEKGRGSRLACTESKRGVERHWESCEDWKRTKTPATRHTRHEREGGSRPNADRATAEKARDPEGAQKKKEIWKDREREEEKRGEREEESESEDLVADSLVHVMELLREASEELPERRHAVTCLAATVFPCPLRSRRLSAPSACWQSQGDKGCLPPSPDFAAVSSSSSFSSKQASHLSPHYAHRSNAQQDGSSGAAFTRSSSLSFSPFSHSSSSRSSSSSTSFSSSSSSSSASSSSSSSSSASSSSSLSPPSFAPSVSCEAGVGRLPSERVPFRSSFSWGARYASCAEFYSSLIMKLFQWVSFLLPAVVERGSALPQRCREIPSARHLRLSRSPRPLINRDRRDKRDRRDRGDGSETQNRRERKATGQERERGGRRDREERGDRTYSEAKGTRLREREVVQRGRKERRYVFAENKVNVGYLLDAVLGYRRLMVLKEQISR</sequence>
<feature type="region of interest" description="Disordered" evidence="9">
    <location>
        <begin position="245"/>
        <end position="288"/>
    </location>
</feature>
<feature type="compositionally biased region" description="Basic and acidic residues" evidence="9">
    <location>
        <begin position="2778"/>
        <end position="2839"/>
    </location>
</feature>
<feature type="compositionally biased region" description="Low complexity" evidence="9">
    <location>
        <begin position="1428"/>
        <end position="1451"/>
    </location>
</feature>
<dbReference type="EC" id="2.7.11.1" evidence="1"/>
<feature type="compositionally biased region" description="Basic and acidic residues" evidence="9">
    <location>
        <begin position="1343"/>
        <end position="1352"/>
    </location>
</feature>
<feature type="compositionally biased region" description="Acidic residues" evidence="9">
    <location>
        <begin position="805"/>
        <end position="817"/>
    </location>
</feature>
<feature type="compositionally biased region" description="Basic and acidic residues" evidence="9">
    <location>
        <begin position="1803"/>
        <end position="1848"/>
    </location>
</feature>
<dbReference type="InterPro" id="IPR000719">
    <property type="entry name" value="Prot_kinase_dom"/>
</dbReference>
<feature type="compositionally biased region" description="Basic and acidic residues" evidence="9">
    <location>
        <begin position="596"/>
        <end position="606"/>
    </location>
</feature>
<feature type="compositionally biased region" description="Basic and acidic residues" evidence="9">
    <location>
        <begin position="1272"/>
        <end position="1302"/>
    </location>
</feature>
<feature type="region of interest" description="Disordered" evidence="9">
    <location>
        <begin position="2420"/>
        <end position="2454"/>
    </location>
</feature>
<dbReference type="SUPFAM" id="SSF56112">
    <property type="entry name" value="Protein kinase-like (PK-like)"/>
    <property type="match status" value="1"/>
</dbReference>
<feature type="region of interest" description="Disordered" evidence="9">
    <location>
        <begin position="2614"/>
        <end position="2690"/>
    </location>
</feature>
<organism evidence="11 12">
    <name type="scientific">Toxoplasma gondii CAST</name>
    <dbReference type="NCBI Taxonomy" id="943122"/>
    <lineage>
        <taxon>Eukaryota</taxon>
        <taxon>Sar</taxon>
        <taxon>Alveolata</taxon>
        <taxon>Apicomplexa</taxon>
        <taxon>Conoidasida</taxon>
        <taxon>Coccidia</taxon>
        <taxon>Eucoccidiorida</taxon>
        <taxon>Eimeriorina</taxon>
        <taxon>Sarcocystidae</taxon>
        <taxon>Toxoplasma</taxon>
    </lineage>
</organism>
<feature type="compositionally biased region" description="Basic and acidic residues" evidence="9">
    <location>
        <begin position="1736"/>
        <end position="1759"/>
    </location>
</feature>
<dbReference type="Proteomes" id="UP000284452">
    <property type="component" value="Unassembled WGS sequence"/>
</dbReference>
<gene>
    <name evidence="11" type="ORF">TGCAST_218400</name>
</gene>
<dbReference type="PANTHER" id="PTHR44899:SF3">
    <property type="entry name" value="SERINE_THREONINE-PROTEIN KINASE NEK1"/>
    <property type="match status" value="1"/>
</dbReference>
<feature type="compositionally biased region" description="Basic and acidic residues" evidence="9">
    <location>
        <begin position="1507"/>
        <end position="1555"/>
    </location>
</feature>
<feature type="region of interest" description="Disordered" evidence="9">
    <location>
        <begin position="2051"/>
        <end position="2093"/>
    </location>
</feature>
<keyword evidence="3 11" id="KW-0808">Transferase</keyword>
<feature type="region of interest" description="Disordered" evidence="9">
    <location>
        <begin position="800"/>
        <end position="897"/>
    </location>
</feature>
<feature type="region of interest" description="Disordered" evidence="9">
    <location>
        <begin position="649"/>
        <end position="742"/>
    </location>
</feature>
<dbReference type="InterPro" id="IPR011009">
    <property type="entry name" value="Kinase-like_dom_sf"/>
</dbReference>
<keyword evidence="5 11" id="KW-0418">Kinase</keyword>
<dbReference type="InterPro" id="IPR008271">
    <property type="entry name" value="Ser/Thr_kinase_AS"/>
</dbReference>
<feature type="compositionally biased region" description="Basic and acidic residues" evidence="9">
    <location>
        <begin position="272"/>
        <end position="287"/>
    </location>
</feature>
<evidence type="ECO:0000256" key="9">
    <source>
        <dbReference type="SAM" id="MobiDB-lite"/>
    </source>
</evidence>
<feature type="compositionally biased region" description="Basic and acidic residues" evidence="9">
    <location>
        <begin position="669"/>
        <end position="686"/>
    </location>
</feature>
<dbReference type="SMART" id="SM00220">
    <property type="entry name" value="S_TKc"/>
    <property type="match status" value="1"/>
</dbReference>
<feature type="region of interest" description="Disordered" evidence="9">
    <location>
        <begin position="590"/>
        <end position="616"/>
    </location>
</feature>
<feature type="region of interest" description="Disordered" evidence="9">
    <location>
        <begin position="2472"/>
        <end position="2536"/>
    </location>
</feature>
<feature type="compositionally biased region" description="Basic and acidic residues" evidence="9">
    <location>
        <begin position="708"/>
        <end position="740"/>
    </location>
</feature>